<dbReference type="PROSITE" id="PS52035">
    <property type="entry name" value="PEPTIDASE_M14"/>
    <property type="match status" value="1"/>
</dbReference>
<evidence type="ECO:0000256" key="7">
    <source>
        <dbReference type="PROSITE-ProRule" id="PRU01379"/>
    </source>
</evidence>
<dbReference type="GO" id="GO:0004181">
    <property type="term" value="F:metallocarboxypeptidase activity"/>
    <property type="evidence" value="ECO:0007669"/>
    <property type="project" value="InterPro"/>
</dbReference>
<keyword evidence="4" id="KW-0378">Hydrolase</keyword>
<protein>
    <submittedName>
        <fullName evidence="9">Peptidase M14</fullName>
    </submittedName>
</protein>
<proteinExistence type="inferred from homology"/>
<sequence length="349" mass="39448">MHTLPVAFVETLFKQHKESSLFGRWIHAADLDPVLKKLASQTKVQQIGSSEDGLPIHSIKLGTGAKKILLWSQMHGNESTGTKALIDFIKSLLDATDPVIDAILKECTLLCIPMLNPDGALAYTRVNDRNVDLNRDAIDLKAKESKLLRGVLDDFNPVFCFNLHDQRTIFGVSGTQNPASISFLAPSEDIDRTLTKGRKETMNVIIAMNTLLQQIIPGHVGRYTDEFYPTATGDVFQQLGFNTVLIEAGHYPDDYERELVRKFNFFALLQGVFHIAMNQDFSKYEAYFEIPDNNKNFVDILEIDTEKGTKQAFQYVEEIVNGAFQLKKTPFEVADIDKIFAHQKKYRNN</sequence>
<dbReference type="Pfam" id="PF00246">
    <property type="entry name" value="Peptidase_M14"/>
    <property type="match status" value="1"/>
</dbReference>
<dbReference type="Proteomes" id="UP000633278">
    <property type="component" value="Unassembled WGS sequence"/>
</dbReference>
<comment type="cofactor">
    <cofactor evidence="1">
        <name>Zn(2+)</name>
        <dbReference type="ChEBI" id="CHEBI:29105"/>
    </cofactor>
</comment>
<evidence type="ECO:0000256" key="1">
    <source>
        <dbReference type="ARBA" id="ARBA00001947"/>
    </source>
</evidence>
<evidence type="ECO:0000313" key="10">
    <source>
        <dbReference type="Proteomes" id="UP000633278"/>
    </source>
</evidence>
<evidence type="ECO:0000256" key="6">
    <source>
        <dbReference type="ARBA" id="ARBA00023049"/>
    </source>
</evidence>
<comment type="similarity">
    <text evidence="2 7">Belongs to the peptidase M14 family.</text>
</comment>
<keyword evidence="10" id="KW-1185">Reference proteome</keyword>
<evidence type="ECO:0000256" key="4">
    <source>
        <dbReference type="ARBA" id="ARBA00022801"/>
    </source>
</evidence>
<dbReference type="SUPFAM" id="SSF53187">
    <property type="entry name" value="Zn-dependent exopeptidases"/>
    <property type="match status" value="1"/>
</dbReference>
<evidence type="ECO:0000256" key="2">
    <source>
        <dbReference type="ARBA" id="ARBA00005988"/>
    </source>
</evidence>
<dbReference type="RefSeq" id="WP_188598782.1">
    <property type="nucleotide sequence ID" value="NZ_BMJW01000002.1"/>
</dbReference>
<dbReference type="AlphaFoldDB" id="A0A917MED8"/>
<dbReference type="Gene3D" id="3.40.630.10">
    <property type="entry name" value="Zn peptidases"/>
    <property type="match status" value="1"/>
</dbReference>
<evidence type="ECO:0000256" key="3">
    <source>
        <dbReference type="ARBA" id="ARBA00022670"/>
    </source>
</evidence>
<accession>A0A917MED8</accession>
<name>A0A917MED8_9FLAO</name>
<keyword evidence="6" id="KW-0482">Metalloprotease</keyword>
<reference evidence="9" key="2">
    <citation type="submission" date="2020-09" db="EMBL/GenBank/DDBJ databases">
        <authorList>
            <person name="Sun Q."/>
            <person name="Zhou Y."/>
        </authorList>
    </citation>
    <scope>NUCLEOTIDE SEQUENCE</scope>
    <source>
        <strain evidence="9">CGMCC 1.15763</strain>
    </source>
</reference>
<dbReference type="GO" id="GO:0008270">
    <property type="term" value="F:zinc ion binding"/>
    <property type="evidence" value="ECO:0007669"/>
    <property type="project" value="InterPro"/>
</dbReference>
<reference evidence="9" key="1">
    <citation type="journal article" date="2014" name="Int. J. Syst. Evol. Microbiol.">
        <title>Complete genome sequence of Corynebacterium casei LMG S-19264T (=DSM 44701T), isolated from a smear-ripened cheese.</title>
        <authorList>
            <consortium name="US DOE Joint Genome Institute (JGI-PGF)"/>
            <person name="Walter F."/>
            <person name="Albersmeier A."/>
            <person name="Kalinowski J."/>
            <person name="Ruckert C."/>
        </authorList>
    </citation>
    <scope>NUCLEOTIDE SEQUENCE</scope>
    <source>
        <strain evidence="9">CGMCC 1.15763</strain>
    </source>
</reference>
<keyword evidence="3" id="KW-0645">Protease</keyword>
<comment type="caution">
    <text evidence="9">The sequence shown here is derived from an EMBL/GenBank/DDBJ whole genome shotgun (WGS) entry which is preliminary data.</text>
</comment>
<feature type="domain" description="Peptidase M14" evidence="8">
    <location>
        <begin position="14"/>
        <end position="320"/>
    </location>
</feature>
<dbReference type="PANTHER" id="PTHR11705">
    <property type="entry name" value="PROTEASE FAMILY M14 CARBOXYPEPTIDASE A,B"/>
    <property type="match status" value="1"/>
</dbReference>
<evidence type="ECO:0000313" key="9">
    <source>
        <dbReference type="EMBL" id="GGG98502.1"/>
    </source>
</evidence>
<gene>
    <name evidence="9" type="ORF">GCM10011416_15820</name>
</gene>
<organism evidence="9 10">
    <name type="scientific">Polaribacter pacificus</name>
    <dbReference type="NCBI Taxonomy" id="1775173"/>
    <lineage>
        <taxon>Bacteria</taxon>
        <taxon>Pseudomonadati</taxon>
        <taxon>Bacteroidota</taxon>
        <taxon>Flavobacteriia</taxon>
        <taxon>Flavobacteriales</taxon>
        <taxon>Flavobacteriaceae</taxon>
    </lineage>
</organism>
<feature type="active site" description="Proton donor/acceptor" evidence="7">
    <location>
        <position position="289"/>
    </location>
</feature>
<dbReference type="PANTHER" id="PTHR11705:SF143">
    <property type="entry name" value="SLL0236 PROTEIN"/>
    <property type="match status" value="1"/>
</dbReference>
<evidence type="ECO:0000259" key="8">
    <source>
        <dbReference type="PROSITE" id="PS52035"/>
    </source>
</evidence>
<dbReference type="GO" id="GO:0006508">
    <property type="term" value="P:proteolysis"/>
    <property type="evidence" value="ECO:0007669"/>
    <property type="project" value="UniProtKB-KW"/>
</dbReference>
<dbReference type="InterPro" id="IPR000834">
    <property type="entry name" value="Peptidase_M14"/>
</dbReference>
<dbReference type="GO" id="GO:0005615">
    <property type="term" value="C:extracellular space"/>
    <property type="evidence" value="ECO:0007669"/>
    <property type="project" value="TreeGrafter"/>
</dbReference>
<dbReference type="EMBL" id="BMJW01000002">
    <property type="protein sequence ID" value="GGG98502.1"/>
    <property type="molecule type" value="Genomic_DNA"/>
</dbReference>
<evidence type="ECO:0000256" key="5">
    <source>
        <dbReference type="ARBA" id="ARBA00022833"/>
    </source>
</evidence>
<keyword evidence="5" id="KW-0862">Zinc</keyword>